<keyword evidence="2" id="KW-1185">Reference proteome</keyword>
<evidence type="ECO:0000313" key="1">
    <source>
        <dbReference type="EMBL" id="PLW79012.1"/>
    </source>
</evidence>
<evidence type="ECO:0008006" key="3">
    <source>
        <dbReference type="Google" id="ProtNLM"/>
    </source>
</evidence>
<dbReference type="InterPro" id="IPR002514">
    <property type="entry name" value="Transposase_8"/>
</dbReference>
<dbReference type="GO" id="GO:0006313">
    <property type="term" value="P:DNA transposition"/>
    <property type="evidence" value="ECO:0007669"/>
    <property type="project" value="InterPro"/>
</dbReference>
<dbReference type="EMBL" id="PKUQ01000001">
    <property type="protein sequence ID" value="PLW79012.1"/>
    <property type="molecule type" value="Genomic_DNA"/>
</dbReference>
<dbReference type="OrthoDB" id="9809060at2"/>
<accession>A0A2N5XWZ1</accession>
<dbReference type="Pfam" id="PF01527">
    <property type="entry name" value="HTH_Tnp_1"/>
    <property type="match status" value="1"/>
</dbReference>
<dbReference type="PANTHER" id="PTHR33609:SF1">
    <property type="entry name" value="TRANSPOSASE"/>
    <property type="match status" value="1"/>
</dbReference>
<dbReference type="GO" id="GO:0003677">
    <property type="term" value="F:DNA binding"/>
    <property type="evidence" value="ECO:0007669"/>
    <property type="project" value="InterPro"/>
</dbReference>
<reference evidence="1 2" key="1">
    <citation type="submission" date="2018-01" db="EMBL/GenBank/DDBJ databases">
        <title>The draft genome sequence of Cohaesibacter sp. H1304.</title>
        <authorList>
            <person name="Wang N.-N."/>
            <person name="Du Z.-J."/>
        </authorList>
    </citation>
    <scope>NUCLEOTIDE SEQUENCE [LARGE SCALE GENOMIC DNA]</scope>
    <source>
        <strain evidence="1 2">H1304</strain>
    </source>
</reference>
<dbReference type="PANTHER" id="PTHR33609">
    <property type="entry name" value="LOW CALCIUM RESPONSE LOCUS PROTEIN S"/>
    <property type="match status" value="1"/>
</dbReference>
<comment type="caution">
    <text evidence="1">The sequence shown here is derived from an EMBL/GenBank/DDBJ whole genome shotgun (WGS) entry which is preliminary data.</text>
</comment>
<sequence>MKRSRFSEEQIIGMIKKQETGMPTAEVCRKHGISSASFSKYKAKYGGMLSQ</sequence>
<organism evidence="1 2">
    <name type="scientific">Cohaesibacter celericrescens</name>
    <dbReference type="NCBI Taxonomy" id="2067669"/>
    <lineage>
        <taxon>Bacteria</taxon>
        <taxon>Pseudomonadati</taxon>
        <taxon>Pseudomonadota</taxon>
        <taxon>Alphaproteobacteria</taxon>
        <taxon>Hyphomicrobiales</taxon>
        <taxon>Cohaesibacteraceae</taxon>
    </lineage>
</organism>
<dbReference type="GO" id="GO:0004803">
    <property type="term" value="F:transposase activity"/>
    <property type="evidence" value="ECO:0007669"/>
    <property type="project" value="InterPro"/>
</dbReference>
<dbReference type="Proteomes" id="UP000234881">
    <property type="component" value="Unassembled WGS sequence"/>
</dbReference>
<dbReference type="InterPro" id="IPR052546">
    <property type="entry name" value="Transposase_8_domain"/>
</dbReference>
<proteinExistence type="predicted"/>
<evidence type="ECO:0000313" key="2">
    <source>
        <dbReference type="Proteomes" id="UP000234881"/>
    </source>
</evidence>
<name>A0A2N5XWZ1_9HYPH</name>
<dbReference type="SUPFAM" id="SSF46689">
    <property type="entry name" value="Homeodomain-like"/>
    <property type="match status" value="1"/>
</dbReference>
<dbReference type="AlphaFoldDB" id="A0A2N5XWZ1"/>
<dbReference type="InterPro" id="IPR009057">
    <property type="entry name" value="Homeodomain-like_sf"/>
</dbReference>
<protein>
    <recommendedName>
        <fullName evidence="3">IS3 family transposase</fullName>
    </recommendedName>
</protein>
<gene>
    <name evidence="1" type="ORF">C0081_01895</name>
</gene>